<keyword evidence="3 9" id="KW-0378">Hydrolase</keyword>
<gene>
    <name evidence="10" type="ORF">BJ878DRAFT_151575</name>
</gene>
<accession>A0A9P7ZCV4</accession>
<dbReference type="InterPro" id="IPR001722">
    <property type="entry name" value="Glyco_hydro_7"/>
</dbReference>
<dbReference type="AlphaFoldDB" id="A0A9P7ZCV4"/>
<evidence type="ECO:0000256" key="9">
    <source>
        <dbReference type="RuleBase" id="RU361164"/>
    </source>
</evidence>
<dbReference type="PRINTS" id="PR00734">
    <property type="entry name" value="GLHYDRLASE7"/>
</dbReference>
<dbReference type="InterPro" id="IPR037019">
    <property type="entry name" value="Glyco_hydro_7_sf"/>
</dbReference>
<evidence type="ECO:0000256" key="3">
    <source>
        <dbReference type="ARBA" id="ARBA00022801"/>
    </source>
</evidence>
<comment type="caution">
    <text evidence="10">The sequence shown here is derived from an EMBL/GenBank/DDBJ whole genome shotgun (WGS) entry which is preliminary data.</text>
</comment>
<keyword evidence="4 9" id="KW-0136">Cellulose degradation</keyword>
<dbReference type="CDD" id="cd07999">
    <property type="entry name" value="GH7_CBH_EG"/>
    <property type="match status" value="1"/>
</dbReference>
<evidence type="ECO:0000256" key="7">
    <source>
        <dbReference type="ARBA" id="ARBA00023295"/>
    </source>
</evidence>
<keyword evidence="6" id="KW-0119">Carbohydrate metabolism</keyword>
<dbReference type="SUPFAM" id="SSF49899">
    <property type="entry name" value="Concanavalin A-like lectins/glucanases"/>
    <property type="match status" value="1"/>
</dbReference>
<dbReference type="Proteomes" id="UP000887226">
    <property type="component" value="Unassembled WGS sequence"/>
</dbReference>
<proteinExistence type="inferred from homology"/>
<keyword evidence="7 9" id="KW-0326">Glycosidase</keyword>
<dbReference type="InterPro" id="IPR013320">
    <property type="entry name" value="ConA-like_dom_sf"/>
</dbReference>
<dbReference type="PANTHER" id="PTHR33753:SF1">
    <property type="entry name" value="ENDO-BETA-1,4-GLUCANASE CELB"/>
    <property type="match status" value="1"/>
</dbReference>
<comment type="catalytic activity">
    <reaction evidence="1">
        <text>Endohydrolysis of (1-&gt;4)-beta-D-glucosidic linkages in cellulose, lichenin and cereal beta-D-glucans.</text>
        <dbReference type="EC" id="3.2.1.4"/>
    </reaction>
</comment>
<evidence type="ECO:0000256" key="1">
    <source>
        <dbReference type="ARBA" id="ARBA00000966"/>
    </source>
</evidence>
<evidence type="ECO:0000256" key="2">
    <source>
        <dbReference type="ARBA" id="ARBA00006044"/>
    </source>
</evidence>
<comment type="similarity">
    <text evidence="2 9">Belongs to the glycosyl hydrolase 7 (cellulase C) family.</text>
</comment>
<keyword evidence="5" id="KW-0325">Glycoprotein</keyword>
<evidence type="ECO:0000256" key="4">
    <source>
        <dbReference type="ARBA" id="ARBA00023001"/>
    </source>
</evidence>
<organism evidence="10 11">
    <name type="scientific">Calycina marina</name>
    <dbReference type="NCBI Taxonomy" id="1763456"/>
    <lineage>
        <taxon>Eukaryota</taxon>
        <taxon>Fungi</taxon>
        <taxon>Dikarya</taxon>
        <taxon>Ascomycota</taxon>
        <taxon>Pezizomycotina</taxon>
        <taxon>Leotiomycetes</taxon>
        <taxon>Helotiales</taxon>
        <taxon>Pezizellaceae</taxon>
        <taxon>Calycina</taxon>
    </lineage>
</organism>
<protein>
    <recommendedName>
        <fullName evidence="9">Glucanase</fullName>
        <ecNumber evidence="9">3.2.1.-</ecNumber>
    </recommendedName>
</protein>
<keyword evidence="8 9" id="KW-0624">Polysaccharide degradation</keyword>
<dbReference type="EC" id="3.2.1.-" evidence="9"/>
<dbReference type="Gene3D" id="2.70.100.10">
    <property type="entry name" value="Glycoside hydrolase, family 7, domain"/>
    <property type="match status" value="1"/>
</dbReference>
<sequence>MSPILLSLATAQAPGAISEMHPRIKTWRCTKASGCNEQESAIVLDAGTHLVHQRSAPSLSCSIANSTVCPDAKACSANCIIEGIANYTDHGVTTKGSSLFLKQLKPDGSVMSPRVYLMSPSKMEYEMLRLTGNELAFDVNVSKLPCGMNGALYLSEMAADGGKNQLNKAGAKYGTGYCDAQCFVQPWLNGVANTAGLGACCNEMDIWEANAIAEQLAPHICNQTGFYGCVGAECTFDGVCDKNGCGQNPYALGNPTYYGRGLVVDTNRPFTVITQFPAVNGTLTSIRRLYVQDGKVIENASIDVSGVPAGNEIDTAYCKATGATRFLDLGGMQEMGDALARGMVLAFSVWWDTSGYMTWLDSGNAGPCNATEGNPSVIAQVQPDTAVTFSQIKWGEIGSTYTSK</sequence>
<evidence type="ECO:0000256" key="5">
    <source>
        <dbReference type="ARBA" id="ARBA00023180"/>
    </source>
</evidence>
<evidence type="ECO:0000313" key="10">
    <source>
        <dbReference type="EMBL" id="KAG9249108.1"/>
    </source>
</evidence>
<dbReference type="EMBL" id="MU253739">
    <property type="protein sequence ID" value="KAG9249108.1"/>
    <property type="molecule type" value="Genomic_DNA"/>
</dbReference>
<dbReference type="OrthoDB" id="412382at2759"/>
<dbReference type="PANTHER" id="PTHR33753">
    <property type="entry name" value="1,4-BETA-D-GLUCAN CELLOBIOHYDROLASE B"/>
    <property type="match status" value="1"/>
</dbReference>
<keyword evidence="11" id="KW-1185">Reference proteome</keyword>
<evidence type="ECO:0000256" key="8">
    <source>
        <dbReference type="ARBA" id="ARBA00023326"/>
    </source>
</evidence>
<evidence type="ECO:0000313" key="11">
    <source>
        <dbReference type="Proteomes" id="UP000887226"/>
    </source>
</evidence>
<name>A0A9P7ZCV4_9HELO</name>
<dbReference type="GO" id="GO:0030245">
    <property type="term" value="P:cellulose catabolic process"/>
    <property type="evidence" value="ECO:0007669"/>
    <property type="project" value="UniProtKB-KW"/>
</dbReference>
<dbReference type="Pfam" id="PF00840">
    <property type="entry name" value="Glyco_hydro_7"/>
    <property type="match status" value="1"/>
</dbReference>
<evidence type="ECO:0000256" key="6">
    <source>
        <dbReference type="ARBA" id="ARBA00023277"/>
    </source>
</evidence>
<reference evidence="10" key="1">
    <citation type="journal article" date="2021" name="IMA Fungus">
        <title>Genomic characterization of three marine fungi, including Emericellopsis atlantica sp. nov. with signatures of a generalist lifestyle and marine biomass degradation.</title>
        <authorList>
            <person name="Hagestad O.C."/>
            <person name="Hou L."/>
            <person name="Andersen J.H."/>
            <person name="Hansen E.H."/>
            <person name="Altermark B."/>
            <person name="Li C."/>
            <person name="Kuhnert E."/>
            <person name="Cox R.J."/>
            <person name="Crous P.W."/>
            <person name="Spatafora J.W."/>
            <person name="Lail K."/>
            <person name="Amirebrahimi M."/>
            <person name="Lipzen A."/>
            <person name="Pangilinan J."/>
            <person name="Andreopoulos W."/>
            <person name="Hayes R.D."/>
            <person name="Ng V."/>
            <person name="Grigoriev I.V."/>
            <person name="Jackson S.A."/>
            <person name="Sutton T.D.S."/>
            <person name="Dobson A.D.W."/>
            <person name="Rama T."/>
        </authorList>
    </citation>
    <scope>NUCLEOTIDE SEQUENCE</scope>
    <source>
        <strain evidence="10">TRa3180A</strain>
    </source>
</reference>
<dbReference type="GO" id="GO:0008810">
    <property type="term" value="F:cellulase activity"/>
    <property type="evidence" value="ECO:0007669"/>
    <property type="project" value="UniProtKB-EC"/>
</dbReference>